<evidence type="ECO:0000313" key="2">
    <source>
        <dbReference type="EMBL" id="HJC48404.1"/>
    </source>
</evidence>
<evidence type="ECO:0000313" key="3">
    <source>
        <dbReference type="Proteomes" id="UP000823883"/>
    </source>
</evidence>
<dbReference type="AlphaFoldDB" id="A0A9D2T7D8"/>
<proteinExistence type="predicted"/>
<sequence length="573" mass="61710">MDKGNLIGLGVMAAAAVALVAVANPVYDALEQSRLEDAADGEEIVTATGEGEGYGGKITAEVTMAGDRILDLKLTGADETPDIGGTAMTALQDAILEKQSLDGVEAVSGATWTSNGVFDAIRSAMGEEVGADEDEAAEQEEIQAAGLTHGLGFYSNGRLGPGSDDQGTGVYSFNEVAAYVLFDNDGRIVDLEVDQLEVATPNYDGESMPDFTGFPGQSYNADENHDGVVDTVWEQTDDEFLAQVESWKTKRERGDSYKLNSGTWEDEMDIFEEAFKGMTVEEVEQWYEKYCSDVNGRPLFGTSEDEQDIAKYEALSEEDKAGLDAVSGATMSLNDAHGNILGAIVKAYENRRPVEGDKIAKIGLGFTNTGRLGPGSDDQGVGVYSFNTQAVGACYDADGKIVSLYTDVMEVATPNYDGEAMPHLTGFPGQSYNADEDHDAVVDTVLEQTEDSFLAEVDSWKTKRERGDTYKLGSGTWEDEMDIFENFFAGMTTEEVSSWYEKYCSDVNGRPLFGTSENEEDIAKYDGLTEEEKGGMDAVSGATMSLRDAHGDILGAIENAWANAKDTNITVAE</sequence>
<dbReference type="Proteomes" id="UP000823883">
    <property type="component" value="Unassembled WGS sequence"/>
</dbReference>
<dbReference type="Pfam" id="PF04205">
    <property type="entry name" value="FMN_bind"/>
    <property type="match status" value="1"/>
</dbReference>
<dbReference type="SMART" id="SM00900">
    <property type="entry name" value="FMN_bind"/>
    <property type="match status" value="1"/>
</dbReference>
<reference evidence="2" key="1">
    <citation type="journal article" date="2021" name="PeerJ">
        <title>Extensive microbial diversity within the chicken gut microbiome revealed by metagenomics and culture.</title>
        <authorList>
            <person name="Gilroy R."/>
            <person name="Ravi A."/>
            <person name="Getino M."/>
            <person name="Pursley I."/>
            <person name="Horton D.L."/>
            <person name="Alikhan N.F."/>
            <person name="Baker D."/>
            <person name="Gharbi K."/>
            <person name="Hall N."/>
            <person name="Watson M."/>
            <person name="Adriaenssens E.M."/>
            <person name="Foster-Nyarko E."/>
            <person name="Jarju S."/>
            <person name="Secka A."/>
            <person name="Antonio M."/>
            <person name="Oren A."/>
            <person name="Chaudhuri R.R."/>
            <person name="La Ragione R."/>
            <person name="Hildebrand F."/>
            <person name="Pallen M.J."/>
        </authorList>
    </citation>
    <scope>NUCLEOTIDE SEQUENCE</scope>
    <source>
        <strain evidence="2">CHK183-5548</strain>
    </source>
</reference>
<dbReference type="GO" id="GO:0016020">
    <property type="term" value="C:membrane"/>
    <property type="evidence" value="ECO:0007669"/>
    <property type="project" value="InterPro"/>
</dbReference>
<dbReference type="GO" id="GO:0010181">
    <property type="term" value="F:FMN binding"/>
    <property type="evidence" value="ECO:0007669"/>
    <property type="project" value="InterPro"/>
</dbReference>
<dbReference type="InterPro" id="IPR007329">
    <property type="entry name" value="FMN-bd"/>
</dbReference>
<reference evidence="2" key="2">
    <citation type="submission" date="2021-04" db="EMBL/GenBank/DDBJ databases">
        <authorList>
            <person name="Gilroy R."/>
        </authorList>
    </citation>
    <scope>NUCLEOTIDE SEQUENCE</scope>
    <source>
        <strain evidence="2">CHK183-5548</strain>
    </source>
</reference>
<comment type="caution">
    <text evidence="2">The sequence shown here is derived from an EMBL/GenBank/DDBJ whole genome shotgun (WGS) entry which is preliminary data.</text>
</comment>
<protein>
    <submittedName>
        <fullName evidence="2">FMN-binding protein</fullName>
    </submittedName>
</protein>
<organism evidence="2 3">
    <name type="scientific">Candidatus Lachnoclostridium pullistercoris</name>
    <dbReference type="NCBI Taxonomy" id="2838632"/>
    <lineage>
        <taxon>Bacteria</taxon>
        <taxon>Bacillati</taxon>
        <taxon>Bacillota</taxon>
        <taxon>Clostridia</taxon>
        <taxon>Lachnospirales</taxon>
        <taxon>Lachnospiraceae</taxon>
    </lineage>
</organism>
<feature type="domain" description="FMN-binding" evidence="1">
    <location>
        <begin position="53"/>
        <end position="128"/>
    </location>
</feature>
<gene>
    <name evidence="2" type="ORF">IAA04_10170</name>
</gene>
<evidence type="ECO:0000259" key="1">
    <source>
        <dbReference type="SMART" id="SM00900"/>
    </source>
</evidence>
<name>A0A9D2T7D8_9FIRM</name>
<dbReference type="Gene3D" id="3.90.1010.20">
    <property type="match status" value="1"/>
</dbReference>
<accession>A0A9D2T7D8</accession>
<dbReference type="EMBL" id="DWWL01000065">
    <property type="protein sequence ID" value="HJC48404.1"/>
    <property type="molecule type" value="Genomic_DNA"/>
</dbReference>